<keyword evidence="2" id="KW-0963">Cytoplasm</keyword>
<dbReference type="InterPro" id="IPR052116">
    <property type="entry name" value="Centro_Cilium_Assembly"/>
</dbReference>
<keyword evidence="3 5" id="KW-0175">Coiled coil</keyword>
<gene>
    <name evidence="6" type="primary">LRRC45</name>
</gene>
<dbReference type="PANTHER" id="PTHR23170">
    <property type="entry name" value="NY-REN-58 ANTIGEN"/>
    <property type="match status" value="1"/>
</dbReference>
<dbReference type="AlphaFoldDB" id="A0A3Q1JS24"/>
<dbReference type="SUPFAM" id="SSF52047">
    <property type="entry name" value="RNI-like"/>
    <property type="match status" value="1"/>
</dbReference>
<dbReference type="GeneTree" id="ENSGT00940000154003"/>
<evidence type="ECO:0000256" key="3">
    <source>
        <dbReference type="ARBA" id="ARBA00023054"/>
    </source>
</evidence>
<dbReference type="PANTHER" id="PTHR23170:SF3">
    <property type="entry name" value="LEUCINE-RICH REPEAT-CONTAINING PROTEIN 45"/>
    <property type="match status" value="1"/>
</dbReference>
<accession>A0A3Q1JS24</accession>
<reference evidence="6" key="1">
    <citation type="submission" date="2021-04" db="EMBL/GenBank/DDBJ databases">
        <authorList>
            <consortium name="Wellcome Sanger Institute Data Sharing"/>
        </authorList>
    </citation>
    <scope>NUCLEOTIDE SEQUENCE [LARGE SCALE GENOMIC DNA]</scope>
</reference>
<sequence length="623" mass="71402">MEDFRHTYLRLCKEGGVEPQEGVVAQLQEHRAAQGSRLDLNGQSLSVGTCSVLARAFQKDITFSEVSLSDCMLSEEGVFDLINISTGAEVLGKLLESGQSDYYDSYTFKVRVNFHSFFGCVKLLSDNVNCKKLLSLPVLTDLRWNNIGLLGGRSLLEALQKNKSVVKLEMAGNNIPSDTLKALERTTGHNSDRQSMMKESHSRTHVLSKEIQSLKEDKGRQFLSLMETIDRQREDMGRSNRSTSIHIGQLQEALNERKSAVNSLTAKLQMTEAALALSEQKIHNLGELLTQVKAEKEEQREWQSKVRKKEQEDSALREGKLLREIQNLTETNVLLKSKVEEMEQRCRSQQQQIFELKQELTNSTSELKLRLAQAQDRLEMEKRRSKQALEDMDSLRQKEVQHVNQQLEESERVLQERIFKLEGQRIQLEEVRALSIHVSNRQLERKKCEPLEHVSALKEKLRLLRSSLQEVQLQGSLQKQTISELQAKNSQQSVEMDGLRRRIEELQQEMLGKDQEKVAEVSRVRLELQEQIGHLQAERTAQGALKEKIMALEREIKVLSSNHREALLDKESDMSSLLEKLRLKEAEIQRMREDEANRASYLHSAILTYVQGSPLGHYSSPKK</sequence>
<dbReference type="InterPro" id="IPR032675">
    <property type="entry name" value="LRR_dom_sf"/>
</dbReference>
<dbReference type="OrthoDB" id="8436363at2759"/>
<evidence type="ECO:0000256" key="4">
    <source>
        <dbReference type="ARBA" id="ARBA00023212"/>
    </source>
</evidence>
<reference evidence="6" key="3">
    <citation type="submission" date="2025-09" db="UniProtKB">
        <authorList>
            <consortium name="Ensembl"/>
        </authorList>
    </citation>
    <scope>IDENTIFICATION</scope>
</reference>
<dbReference type="Ensembl" id="ENSATET00000034328.3">
    <property type="protein sequence ID" value="ENSATEP00000033838.2"/>
    <property type="gene ID" value="ENSATEG00000023264.3"/>
</dbReference>
<keyword evidence="7" id="KW-1185">Reference proteome</keyword>
<dbReference type="GO" id="GO:0005813">
    <property type="term" value="C:centrosome"/>
    <property type="evidence" value="ECO:0007669"/>
    <property type="project" value="UniProtKB-SubCell"/>
</dbReference>
<dbReference type="GO" id="GO:0005886">
    <property type="term" value="C:plasma membrane"/>
    <property type="evidence" value="ECO:0007669"/>
    <property type="project" value="TreeGrafter"/>
</dbReference>
<evidence type="ECO:0000313" key="7">
    <source>
        <dbReference type="Proteomes" id="UP000265040"/>
    </source>
</evidence>
<comment type="subcellular location">
    <subcellularLocation>
        <location evidence="1">Cytoplasm</location>
        <location evidence="1">Cytoskeleton</location>
        <location evidence="1">Microtubule organizing center</location>
        <location evidence="1">Centrosome</location>
    </subcellularLocation>
</comment>
<reference evidence="6" key="2">
    <citation type="submission" date="2025-08" db="UniProtKB">
        <authorList>
            <consortium name="Ensembl"/>
        </authorList>
    </citation>
    <scope>IDENTIFICATION</scope>
</reference>
<evidence type="ECO:0000256" key="2">
    <source>
        <dbReference type="ARBA" id="ARBA00022490"/>
    </source>
</evidence>
<evidence type="ECO:0000256" key="1">
    <source>
        <dbReference type="ARBA" id="ARBA00004300"/>
    </source>
</evidence>
<keyword evidence="4" id="KW-0206">Cytoskeleton</keyword>
<protein>
    <submittedName>
        <fullName evidence="6">Uncharacterized protein</fullName>
    </submittedName>
</protein>
<dbReference type="InParanoid" id="A0A3Q1JS24"/>
<evidence type="ECO:0000313" key="6">
    <source>
        <dbReference type="Ensembl" id="ENSATEP00000033838.2"/>
    </source>
</evidence>
<dbReference type="Gene3D" id="3.80.10.10">
    <property type="entry name" value="Ribonuclease Inhibitor"/>
    <property type="match status" value="1"/>
</dbReference>
<evidence type="ECO:0000256" key="5">
    <source>
        <dbReference type="SAM" id="Coils"/>
    </source>
</evidence>
<dbReference type="FunCoup" id="A0A3Q1JS24">
    <property type="interactions" value="48"/>
</dbReference>
<name>A0A3Q1JS24_ANATE</name>
<proteinExistence type="predicted"/>
<feature type="coiled-coil region" evidence="5">
    <location>
        <begin position="261"/>
        <end position="424"/>
    </location>
</feature>
<organism evidence="6 7">
    <name type="scientific">Anabas testudineus</name>
    <name type="common">Climbing perch</name>
    <name type="synonym">Anthias testudineus</name>
    <dbReference type="NCBI Taxonomy" id="64144"/>
    <lineage>
        <taxon>Eukaryota</taxon>
        <taxon>Metazoa</taxon>
        <taxon>Chordata</taxon>
        <taxon>Craniata</taxon>
        <taxon>Vertebrata</taxon>
        <taxon>Euteleostomi</taxon>
        <taxon>Actinopterygii</taxon>
        <taxon>Neopterygii</taxon>
        <taxon>Teleostei</taxon>
        <taxon>Neoteleostei</taxon>
        <taxon>Acanthomorphata</taxon>
        <taxon>Anabantaria</taxon>
        <taxon>Anabantiformes</taxon>
        <taxon>Anabantoidei</taxon>
        <taxon>Anabantidae</taxon>
        <taxon>Anabas</taxon>
    </lineage>
</organism>
<feature type="coiled-coil region" evidence="5">
    <location>
        <begin position="454"/>
        <end position="598"/>
    </location>
</feature>
<dbReference type="STRING" id="64144.ENSATEP00000033838"/>
<dbReference type="Proteomes" id="UP000265040">
    <property type="component" value="Chromosome 19"/>
</dbReference>